<keyword evidence="1" id="KW-0813">Transport</keyword>
<keyword evidence="7" id="KW-1185">Reference proteome</keyword>
<dbReference type="AlphaFoldDB" id="A0A926D395"/>
<sequence>MLEVKGLSAGYGEGDVIHDISFTVNYGENLCILGENGCGKTTLLRAVAGLIPASGEALLDGENLMAMKRGEIAARIAVLSQSAGAYFDYTVEETVMLGRYRHMRGRLFGGADDGDRAAVEEALEATGLSELRRRSILGLSGGQLQRVFLARTLAQQPRIIFLDEPTNHLDLKHQLGLIEYLKSWSSAGERSVVGVLHDINLARRLTDRALLMKEGRTLYLGSLAEAGPALLEEAYGVDVAGYMLDSLKKWEVCADVSKSL</sequence>
<dbReference type="SMART" id="SM00382">
    <property type="entry name" value="AAA"/>
    <property type="match status" value="1"/>
</dbReference>
<evidence type="ECO:0000313" key="7">
    <source>
        <dbReference type="Proteomes" id="UP000623172"/>
    </source>
</evidence>
<evidence type="ECO:0000256" key="3">
    <source>
        <dbReference type="ARBA" id="ARBA00022840"/>
    </source>
</evidence>
<dbReference type="RefSeq" id="WP_249314377.1">
    <property type="nucleotide sequence ID" value="NZ_JACRSR010000001.1"/>
</dbReference>
<protein>
    <submittedName>
        <fullName evidence="6">ABC transporter ATP-binding protein</fullName>
    </submittedName>
</protein>
<evidence type="ECO:0000256" key="2">
    <source>
        <dbReference type="ARBA" id="ARBA00022741"/>
    </source>
</evidence>
<keyword evidence="4" id="KW-1278">Translocase</keyword>
<dbReference type="SUPFAM" id="SSF52540">
    <property type="entry name" value="P-loop containing nucleoside triphosphate hydrolases"/>
    <property type="match status" value="1"/>
</dbReference>
<evidence type="ECO:0000256" key="1">
    <source>
        <dbReference type="ARBA" id="ARBA00022448"/>
    </source>
</evidence>
<feature type="domain" description="ABC transporter" evidence="5">
    <location>
        <begin position="2"/>
        <end position="239"/>
    </location>
</feature>
<dbReference type="PANTHER" id="PTHR42794:SF1">
    <property type="entry name" value="HEMIN IMPORT ATP-BINDING PROTEIN HMUV"/>
    <property type="match status" value="1"/>
</dbReference>
<dbReference type="EMBL" id="JACRSR010000001">
    <property type="protein sequence ID" value="MBC8530441.1"/>
    <property type="molecule type" value="Genomic_DNA"/>
</dbReference>
<evidence type="ECO:0000313" key="6">
    <source>
        <dbReference type="EMBL" id="MBC8530441.1"/>
    </source>
</evidence>
<reference evidence="6" key="1">
    <citation type="submission" date="2020-08" db="EMBL/GenBank/DDBJ databases">
        <title>Genome public.</title>
        <authorList>
            <person name="Liu C."/>
            <person name="Sun Q."/>
        </authorList>
    </citation>
    <scope>NUCLEOTIDE SEQUENCE</scope>
    <source>
        <strain evidence="6">NSJ-53</strain>
    </source>
</reference>
<evidence type="ECO:0000256" key="4">
    <source>
        <dbReference type="ARBA" id="ARBA00022967"/>
    </source>
</evidence>
<dbReference type="CDD" id="cd03214">
    <property type="entry name" value="ABC_Iron-Siderophores_B12_Hemin"/>
    <property type="match status" value="1"/>
</dbReference>
<dbReference type="InterPro" id="IPR003439">
    <property type="entry name" value="ABC_transporter-like_ATP-bd"/>
</dbReference>
<dbReference type="PROSITE" id="PS50893">
    <property type="entry name" value="ABC_TRANSPORTER_2"/>
    <property type="match status" value="1"/>
</dbReference>
<name>A0A926D395_9FIRM</name>
<keyword evidence="2" id="KW-0547">Nucleotide-binding</keyword>
<dbReference type="PROSITE" id="PS00211">
    <property type="entry name" value="ABC_TRANSPORTER_1"/>
    <property type="match status" value="1"/>
</dbReference>
<proteinExistence type="predicted"/>
<dbReference type="GO" id="GO:0016887">
    <property type="term" value="F:ATP hydrolysis activity"/>
    <property type="evidence" value="ECO:0007669"/>
    <property type="project" value="InterPro"/>
</dbReference>
<dbReference type="Proteomes" id="UP000623172">
    <property type="component" value="Unassembled WGS sequence"/>
</dbReference>
<comment type="caution">
    <text evidence="6">The sequence shown here is derived from an EMBL/GenBank/DDBJ whole genome shotgun (WGS) entry which is preliminary data.</text>
</comment>
<dbReference type="Pfam" id="PF00005">
    <property type="entry name" value="ABC_tran"/>
    <property type="match status" value="1"/>
</dbReference>
<keyword evidence="3 6" id="KW-0067">ATP-binding</keyword>
<organism evidence="6 7">
    <name type="scientific">Gehongia tenuis</name>
    <dbReference type="NCBI Taxonomy" id="2763655"/>
    <lineage>
        <taxon>Bacteria</taxon>
        <taxon>Bacillati</taxon>
        <taxon>Bacillota</taxon>
        <taxon>Clostridia</taxon>
        <taxon>Christensenellales</taxon>
        <taxon>Christensenellaceae</taxon>
        <taxon>Gehongia</taxon>
    </lineage>
</organism>
<dbReference type="FunFam" id="3.40.50.300:FF:000134">
    <property type="entry name" value="Iron-enterobactin ABC transporter ATP-binding protein"/>
    <property type="match status" value="1"/>
</dbReference>
<evidence type="ECO:0000259" key="5">
    <source>
        <dbReference type="PROSITE" id="PS50893"/>
    </source>
</evidence>
<dbReference type="InterPro" id="IPR003593">
    <property type="entry name" value="AAA+_ATPase"/>
</dbReference>
<dbReference type="GO" id="GO:0005524">
    <property type="term" value="F:ATP binding"/>
    <property type="evidence" value="ECO:0007669"/>
    <property type="project" value="UniProtKB-KW"/>
</dbReference>
<gene>
    <name evidence="6" type="ORF">H8696_01090</name>
</gene>
<dbReference type="InterPro" id="IPR017871">
    <property type="entry name" value="ABC_transporter-like_CS"/>
</dbReference>
<accession>A0A926D395</accession>
<dbReference type="PANTHER" id="PTHR42794">
    <property type="entry name" value="HEMIN IMPORT ATP-BINDING PROTEIN HMUV"/>
    <property type="match status" value="1"/>
</dbReference>
<dbReference type="InterPro" id="IPR027417">
    <property type="entry name" value="P-loop_NTPase"/>
</dbReference>
<dbReference type="Gene3D" id="3.40.50.300">
    <property type="entry name" value="P-loop containing nucleotide triphosphate hydrolases"/>
    <property type="match status" value="1"/>
</dbReference>